<dbReference type="SUPFAM" id="SSF52309">
    <property type="entry name" value="N-(deoxy)ribosyltransferase-like"/>
    <property type="match status" value="1"/>
</dbReference>
<dbReference type="InterPro" id="IPR007710">
    <property type="entry name" value="Nucleoside_deoxyribTrfase"/>
</dbReference>
<dbReference type="PANTHER" id="PTHR15364:SF0">
    <property type="entry name" value="2'-DEOXYNUCLEOSIDE 5'-PHOSPHATE N-HYDROLASE 1"/>
    <property type="match status" value="1"/>
</dbReference>
<gene>
    <name evidence="1" type="ORF">S01H4_21626</name>
</gene>
<sequence>MVLAYLSAPIIHSGLRKDDFCSIVIRALEEKGITVFAPQLLGPAEPDVIFERDVKNVRISDFLIAEVSNPSLGVGMEIMLSIELTKPVLLFYSSDSDHLSKMVTGAKGKALFVYDSLEDVDKIIRKLNLDNLLVLKCAYCNSHVAEVIDDEFHCVECGSTISGVV</sequence>
<dbReference type="GO" id="GO:0070694">
    <property type="term" value="F:5-hydroxymethyl-dUMP N-hydrolase activity"/>
    <property type="evidence" value="ECO:0007669"/>
    <property type="project" value="TreeGrafter"/>
</dbReference>
<organism evidence="1">
    <name type="scientific">marine sediment metagenome</name>
    <dbReference type="NCBI Taxonomy" id="412755"/>
    <lineage>
        <taxon>unclassified sequences</taxon>
        <taxon>metagenomes</taxon>
        <taxon>ecological metagenomes</taxon>
    </lineage>
</organism>
<dbReference type="PANTHER" id="PTHR15364">
    <property type="entry name" value="2'-DEOXYNUCLEOSIDE 5'-PHOSPHATE N-HYDROLASE 1"/>
    <property type="match status" value="1"/>
</dbReference>
<comment type="caution">
    <text evidence="1">The sequence shown here is derived from an EMBL/GenBank/DDBJ whole genome shotgun (WGS) entry which is preliminary data.</text>
</comment>
<dbReference type="Pfam" id="PF05014">
    <property type="entry name" value="Nuc_deoxyrib_tr"/>
    <property type="match status" value="1"/>
</dbReference>
<proteinExistence type="predicted"/>
<dbReference type="AlphaFoldDB" id="X1BB20"/>
<accession>X1BB20</accession>
<evidence type="ECO:0008006" key="2">
    <source>
        <dbReference type="Google" id="ProtNLM"/>
    </source>
</evidence>
<reference evidence="1" key="1">
    <citation type="journal article" date="2014" name="Front. Microbiol.">
        <title>High frequency of phylogenetically diverse reductive dehalogenase-homologous genes in deep subseafloor sedimentary metagenomes.</title>
        <authorList>
            <person name="Kawai M."/>
            <person name="Futagami T."/>
            <person name="Toyoda A."/>
            <person name="Takaki Y."/>
            <person name="Nishi S."/>
            <person name="Hori S."/>
            <person name="Arai W."/>
            <person name="Tsubouchi T."/>
            <person name="Morono Y."/>
            <person name="Uchiyama I."/>
            <person name="Ito T."/>
            <person name="Fujiyama A."/>
            <person name="Inagaki F."/>
            <person name="Takami H."/>
        </authorList>
    </citation>
    <scope>NUCLEOTIDE SEQUENCE</scope>
    <source>
        <strain evidence="1">Expedition CK06-06</strain>
    </source>
</reference>
<dbReference type="Gene3D" id="3.40.50.450">
    <property type="match status" value="1"/>
</dbReference>
<dbReference type="EMBL" id="BART01009814">
    <property type="protein sequence ID" value="GAG81333.1"/>
    <property type="molecule type" value="Genomic_DNA"/>
</dbReference>
<name>X1BB20_9ZZZZ</name>
<dbReference type="GO" id="GO:0009159">
    <property type="term" value="P:deoxyribonucleoside monophosphate catabolic process"/>
    <property type="evidence" value="ECO:0007669"/>
    <property type="project" value="TreeGrafter"/>
</dbReference>
<evidence type="ECO:0000313" key="1">
    <source>
        <dbReference type="EMBL" id="GAG81333.1"/>
    </source>
</evidence>
<protein>
    <recommendedName>
        <fullName evidence="2">Nucleoside 2-deoxyribosyltransferase</fullName>
    </recommendedName>
</protein>
<dbReference type="InterPro" id="IPR051239">
    <property type="entry name" value="2'-dNMP_N-hydrolase"/>
</dbReference>